<dbReference type="InterPro" id="IPR036396">
    <property type="entry name" value="Cyt_P450_sf"/>
</dbReference>
<dbReference type="GO" id="GO:0005506">
    <property type="term" value="F:iron ion binding"/>
    <property type="evidence" value="ECO:0007669"/>
    <property type="project" value="InterPro"/>
</dbReference>
<dbReference type="RefSeq" id="WP_231448859.1">
    <property type="nucleotide sequence ID" value="NZ_JAJOMB010000026.1"/>
</dbReference>
<dbReference type="GO" id="GO:0004497">
    <property type="term" value="F:monooxygenase activity"/>
    <property type="evidence" value="ECO:0007669"/>
    <property type="project" value="UniProtKB-KW"/>
</dbReference>
<dbReference type="InterPro" id="IPR001128">
    <property type="entry name" value="Cyt_P450"/>
</dbReference>
<gene>
    <name evidence="3" type="ORF">LR394_34540</name>
</gene>
<keyword evidence="4" id="KW-1185">Reference proteome</keyword>
<dbReference type="Pfam" id="PF00067">
    <property type="entry name" value="p450"/>
    <property type="match status" value="1"/>
</dbReference>
<keyword evidence="2" id="KW-0560">Oxidoreductase</keyword>
<dbReference type="PANTHER" id="PTHR46696">
    <property type="entry name" value="P450, PUTATIVE (EUROFUNG)-RELATED"/>
    <property type="match status" value="1"/>
</dbReference>
<evidence type="ECO:0000313" key="3">
    <source>
        <dbReference type="EMBL" id="MCD5316026.1"/>
    </source>
</evidence>
<evidence type="ECO:0000313" key="4">
    <source>
        <dbReference type="Proteomes" id="UP001138997"/>
    </source>
</evidence>
<keyword evidence="2" id="KW-0408">Iron</keyword>
<keyword evidence="2" id="KW-0479">Metal-binding</keyword>
<evidence type="ECO:0000256" key="1">
    <source>
        <dbReference type="ARBA" id="ARBA00010617"/>
    </source>
</evidence>
<dbReference type="PROSITE" id="PS00086">
    <property type="entry name" value="CYTOCHROME_P450"/>
    <property type="match status" value="1"/>
</dbReference>
<keyword evidence="2" id="KW-0503">Monooxygenase</keyword>
<comment type="caution">
    <text evidence="3">The sequence shown here is derived from an EMBL/GenBank/DDBJ whole genome shotgun (WGS) entry which is preliminary data.</text>
</comment>
<protein>
    <submittedName>
        <fullName evidence="3">Cytochrome P450</fullName>
    </submittedName>
</protein>
<keyword evidence="2" id="KW-0349">Heme</keyword>
<organism evidence="3 4">
    <name type="scientific">Kineosporia babensis</name>
    <dbReference type="NCBI Taxonomy" id="499548"/>
    <lineage>
        <taxon>Bacteria</taxon>
        <taxon>Bacillati</taxon>
        <taxon>Actinomycetota</taxon>
        <taxon>Actinomycetes</taxon>
        <taxon>Kineosporiales</taxon>
        <taxon>Kineosporiaceae</taxon>
        <taxon>Kineosporia</taxon>
    </lineage>
</organism>
<sequence>MLTAAGGDVREILRNVLLPKPVRDPYPWYARLRQEHPALRTDQGLWIFSRYQDVAQILGDPAFAAKDAAWFDAHLPFWRDHPGMLAFLSCMVFQNDQHHLRLRRAMAPAFAPARLRHLAQVTQVSVAERLGTLEDRPDPVDLHQHYSLPVVRDTICALVGVPADSGPELYELVQPLLGLLDPLPSEATIRRADRSAGVLRPLLEDLVLQRRRRPRDDLAGHVSILRDDEAVSALMLALAAGFDTAVTLVDHCLAAPATGTHRTVLESLRHDPPLQLVTRITRCAVVVGEITLEPGEEVMALLGSAHRDPERYPDPDHFDPDRNTVPLLAFGGGAHYCLGARLARTIAECAVPALQQRFPGTSRSAGPRTARRITLAGWTSLPMRLAPADER</sequence>
<dbReference type="Gene3D" id="1.10.630.10">
    <property type="entry name" value="Cytochrome P450"/>
    <property type="match status" value="1"/>
</dbReference>
<dbReference type="EMBL" id="JAJOMB010000026">
    <property type="protein sequence ID" value="MCD5316026.1"/>
    <property type="molecule type" value="Genomic_DNA"/>
</dbReference>
<reference evidence="3" key="1">
    <citation type="submission" date="2021-11" db="EMBL/GenBank/DDBJ databases">
        <title>Streptomyces corallinus and Kineosporia corallina sp. nov., two new coral-derived marine actinobacteria.</title>
        <authorList>
            <person name="Buangrab K."/>
            <person name="Sutthacheep M."/>
            <person name="Yeemin T."/>
            <person name="Harunari E."/>
            <person name="Igarashi Y."/>
            <person name="Sripreechasak P."/>
            <person name="Kanchanasin P."/>
            <person name="Tanasupawat S."/>
            <person name="Phongsopitanun W."/>
        </authorList>
    </citation>
    <scope>NUCLEOTIDE SEQUENCE</scope>
    <source>
        <strain evidence="3">JCM 31032</strain>
    </source>
</reference>
<dbReference type="InterPro" id="IPR017972">
    <property type="entry name" value="Cyt_P450_CS"/>
</dbReference>
<dbReference type="GO" id="GO:0016705">
    <property type="term" value="F:oxidoreductase activity, acting on paired donors, with incorporation or reduction of molecular oxygen"/>
    <property type="evidence" value="ECO:0007669"/>
    <property type="project" value="InterPro"/>
</dbReference>
<accession>A0A9X1NMV1</accession>
<dbReference type="Proteomes" id="UP001138997">
    <property type="component" value="Unassembled WGS sequence"/>
</dbReference>
<comment type="similarity">
    <text evidence="1 2">Belongs to the cytochrome P450 family.</text>
</comment>
<dbReference type="InterPro" id="IPR002397">
    <property type="entry name" value="Cyt_P450_B"/>
</dbReference>
<proteinExistence type="inferred from homology"/>
<dbReference type="PANTHER" id="PTHR46696:SF1">
    <property type="entry name" value="CYTOCHROME P450 YJIB-RELATED"/>
    <property type="match status" value="1"/>
</dbReference>
<dbReference type="AlphaFoldDB" id="A0A9X1NMV1"/>
<evidence type="ECO:0000256" key="2">
    <source>
        <dbReference type="RuleBase" id="RU000461"/>
    </source>
</evidence>
<dbReference type="SUPFAM" id="SSF48264">
    <property type="entry name" value="Cytochrome P450"/>
    <property type="match status" value="1"/>
</dbReference>
<name>A0A9X1NMV1_9ACTN</name>
<dbReference type="GO" id="GO:0020037">
    <property type="term" value="F:heme binding"/>
    <property type="evidence" value="ECO:0007669"/>
    <property type="project" value="InterPro"/>
</dbReference>
<dbReference type="PRINTS" id="PR00359">
    <property type="entry name" value="BP450"/>
</dbReference>